<accession>A0A2P5WSB5</accession>
<feature type="transmembrane region" description="Helical" evidence="1">
    <location>
        <begin position="133"/>
        <end position="151"/>
    </location>
</feature>
<proteinExistence type="predicted"/>
<dbReference type="Proteomes" id="UP000239757">
    <property type="component" value="Unassembled WGS sequence"/>
</dbReference>
<dbReference type="AlphaFoldDB" id="A0A2P5WSB5"/>
<sequence>MVYQKSKSNLNIKPSASYQNQKTTREREKGAAVAVGLRILMRARSQKRHIRIHMAGPPTKHSRPCSDISRRSFFNIKKSQVPLSFQRLTITHLIIGVLKVEGSRRNALLEAAGQYTNTNHGCHPRCALRLASLGYCYSTMAMSGFTCFFAFNS</sequence>
<evidence type="ECO:0000313" key="3">
    <source>
        <dbReference type="Proteomes" id="UP000239757"/>
    </source>
</evidence>
<gene>
    <name evidence="2" type="ORF">GOBAR_AA26692</name>
</gene>
<organism evidence="2 3">
    <name type="scientific">Gossypium barbadense</name>
    <name type="common">Sea Island cotton</name>
    <name type="synonym">Hibiscus barbadensis</name>
    <dbReference type="NCBI Taxonomy" id="3634"/>
    <lineage>
        <taxon>Eukaryota</taxon>
        <taxon>Viridiplantae</taxon>
        <taxon>Streptophyta</taxon>
        <taxon>Embryophyta</taxon>
        <taxon>Tracheophyta</taxon>
        <taxon>Spermatophyta</taxon>
        <taxon>Magnoliopsida</taxon>
        <taxon>eudicotyledons</taxon>
        <taxon>Gunneridae</taxon>
        <taxon>Pentapetalae</taxon>
        <taxon>rosids</taxon>
        <taxon>malvids</taxon>
        <taxon>Malvales</taxon>
        <taxon>Malvaceae</taxon>
        <taxon>Malvoideae</taxon>
        <taxon>Gossypium</taxon>
    </lineage>
</organism>
<dbReference type="EMBL" id="KZ666655">
    <property type="protein sequence ID" value="PPR93985.1"/>
    <property type="molecule type" value="Genomic_DNA"/>
</dbReference>
<protein>
    <submittedName>
        <fullName evidence="2">Uncharacterized protein</fullName>
    </submittedName>
</protein>
<keyword evidence="1" id="KW-1133">Transmembrane helix</keyword>
<evidence type="ECO:0000256" key="1">
    <source>
        <dbReference type="SAM" id="Phobius"/>
    </source>
</evidence>
<reference evidence="2 3" key="1">
    <citation type="submission" date="2015-01" db="EMBL/GenBank/DDBJ databases">
        <title>Genome of allotetraploid Gossypium barbadense reveals genomic plasticity and fiber elongation in cotton evolution.</title>
        <authorList>
            <person name="Chen X."/>
            <person name="Liu X."/>
            <person name="Zhao B."/>
            <person name="Zheng H."/>
            <person name="Hu Y."/>
            <person name="Lu G."/>
            <person name="Yang C."/>
            <person name="Chen J."/>
            <person name="Shan C."/>
            <person name="Zhang L."/>
            <person name="Zhou Y."/>
            <person name="Wang L."/>
            <person name="Guo W."/>
            <person name="Bai Y."/>
            <person name="Ruan J."/>
            <person name="Shangguan X."/>
            <person name="Mao Y."/>
            <person name="Jiang J."/>
            <person name="Zhu Y."/>
            <person name="Lei J."/>
            <person name="Kang H."/>
            <person name="Chen S."/>
            <person name="He X."/>
            <person name="Wang R."/>
            <person name="Wang Y."/>
            <person name="Chen J."/>
            <person name="Wang L."/>
            <person name="Yu S."/>
            <person name="Wang B."/>
            <person name="Wei J."/>
            <person name="Song S."/>
            <person name="Lu X."/>
            <person name="Gao Z."/>
            <person name="Gu W."/>
            <person name="Deng X."/>
            <person name="Ma D."/>
            <person name="Wang S."/>
            <person name="Liang W."/>
            <person name="Fang L."/>
            <person name="Cai C."/>
            <person name="Zhu X."/>
            <person name="Zhou B."/>
            <person name="Zhang Y."/>
            <person name="Chen Z."/>
            <person name="Xu S."/>
            <person name="Zhu R."/>
            <person name="Wang S."/>
            <person name="Zhang T."/>
            <person name="Zhao G."/>
        </authorList>
    </citation>
    <scope>NUCLEOTIDE SEQUENCE [LARGE SCALE GENOMIC DNA]</scope>
    <source>
        <strain evidence="3">cv. Xinhai21</strain>
        <tissue evidence="2">Leaf</tissue>
    </source>
</reference>
<name>A0A2P5WSB5_GOSBA</name>
<keyword evidence="1" id="KW-0472">Membrane</keyword>
<keyword evidence="1" id="KW-0812">Transmembrane</keyword>
<evidence type="ECO:0000313" key="2">
    <source>
        <dbReference type="EMBL" id="PPR93985.1"/>
    </source>
</evidence>